<gene>
    <name evidence="2" type="ORF">E2C01_098230</name>
</gene>
<evidence type="ECO:0000313" key="2">
    <source>
        <dbReference type="EMBL" id="MPD02634.1"/>
    </source>
</evidence>
<dbReference type="Proteomes" id="UP000324222">
    <property type="component" value="Unassembled WGS sequence"/>
</dbReference>
<proteinExistence type="predicted"/>
<dbReference type="AlphaFoldDB" id="A0A5B7K7Q6"/>
<dbReference type="EMBL" id="VSRR010132381">
    <property type="protein sequence ID" value="MPD02634.1"/>
    <property type="molecule type" value="Genomic_DNA"/>
</dbReference>
<feature type="compositionally biased region" description="Basic and acidic residues" evidence="1">
    <location>
        <begin position="62"/>
        <end position="73"/>
    </location>
</feature>
<comment type="caution">
    <text evidence="2">The sequence shown here is derived from an EMBL/GenBank/DDBJ whole genome shotgun (WGS) entry which is preliminary data.</text>
</comment>
<protein>
    <submittedName>
        <fullName evidence="2">Uncharacterized protein</fullName>
    </submittedName>
</protein>
<feature type="region of interest" description="Disordered" evidence="1">
    <location>
        <begin position="1"/>
        <end position="73"/>
    </location>
</feature>
<keyword evidence="3" id="KW-1185">Reference proteome</keyword>
<accession>A0A5B7K7Q6</accession>
<reference evidence="2 3" key="1">
    <citation type="submission" date="2019-05" db="EMBL/GenBank/DDBJ databases">
        <title>Another draft genome of Portunus trituberculatus and its Hox gene families provides insights of decapod evolution.</title>
        <authorList>
            <person name="Jeong J.-H."/>
            <person name="Song I."/>
            <person name="Kim S."/>
            <person name="Choi T."/>
            <person name="Kim D."/>
            <person name="Ryu S."/>
            <person name="Kim W."/>
        </authorList>
    </citation>
    <scope>NUCLEOTIDE SEQUENCE [LARGE SCALE GENOMIC DNA]</scope>
    <source>
        <tissue evidence="2">Muscle</tissue>
    </source>
</reference>
<name>A0A5B7K7Q6_PORTR</name>
<sequence length="73" mass="8062">MGAAVTGNEKDEELRGQAARVVSDEERKEKMYRERYIRHSGAASGRLARGDHEMSGSGRNGNGDKEGVERAKR</sequence>
<evidence type="ECO:0000313" key="3">
    <source>
        <dbReference type="Proteomes" id="UP000324222"/>
    </source>
</evidence>
<feature type="compositionally biased region" description="Basic and acidic residues" evidence="1">
    <location>
        <begin position="22"/>
        <end position="37"/>
    </location>
</feature>
<organism evidence="2 3">
    <name type="scientific">Portunus trituberculatus</name>
    <name type="common">Swimming crab</name>
    <name type="synonym">Neptunus trituberculatus</name>
    <dbReference type="NCBI Taxonomy" id="210409"/>
    <lineage>
        <taxon>Eukaryota</taxon>
        <taxon>Metazoa</taxon>
        <taxon>Ecdysozoa</taxon>
        <taxon>Arthropoda</taxon>
        <taxon>Crustacea</taxon>
        <taxon>Multicrustacea</taxon>
        <taxon>Malacostraca</taxon>
        <taxon>Eumalacostraca</taxon>
        <taxon>Eucarida</taxon>
        <taxon>Decapoda</taxon>
        <taxon>Pleocyemata</taxon>
        <taxon>Brachyura</taxon>
        <taxon>Eubrachyura</taxon>
        <taxon>Portunoidea</taxon>
        <taxon>Portunidae</taxon>
        <taxon>Portuninae</taxon>
        <taxon>Portunus</taxon>
    </lineage>
</organism>
<evidence type="ECO:0000256" key="1">
    <source>
        <dbReference type="SAM" id="MobiDB-lite"/>
    </source>
</evidence>